<sequence length="82" mass="9626">MLPIDRYQPYADRIEDYYTYPGSLTTPPYTESVTWIVFDSPICISRDQIDLFRALKDEHGYSLVDNYRETQSSCGRVVKMSF</sequence>
<evidence type="ECO:0000256" key="12">
    <source>
        <dbReference type="ARBA" id="ARBA00023239"/>
    </source>
</evidence>
<evidence type="ECO:0000256" key="11">
    <source>
        <dbReference type="ARBA" id="ARBA00023157"/>
    </source>
</evidence>
<dbReference type="PANTHER" id="PTHR18952:SF141">
    <property type="entry name" value="CARBONIC ANHYDRASE"/>
    <property type="match status" value="1"/>
</dbReference>
<keyword evidence="7" id="KW-0479">Metal-binding</keyword>
<keyword evidence="11" id="KW-1015">Disulfide bond</keyword>
<comment type="cofactor">
    <cofactor evidence="1">
        <name>Zn(2+)</name>
        <dbReference type="ChEBI" id="CHEBI:29105"/>
    </cofactor>
</comment>
<feature type="domain" description="Alpha-carbonic anhydrase" evidence="14">
    <location>
        <begin position="1"/>
        <end position="82"/>
    </location>
</feature>
<evidence type="ECO:0000256" key="1">
    <source>
        <dbReference type="ARBA" id="ARBA00001947"/>
    </source>
</evidence>
<evidence type="ECO:0000256" key="13">
    <source>
        <dbReference type="ARBA" id="ARBA00048348"/>
    </source>
</evidence>
<comment type="caution">
    <text evidence="15">The sequence shown here is derived from an EMBL/GenBank/DDBJ whole genome shotgun (WGS) entry which is preliminary data.</text>
</comment>
<keyword evidence="9" id="KW-0862">Zinc</keyword>
<keyword evidence="6" id="KW-0272">Extracellular matrix</keyword>
<dbReference type="Gene3D" id="3.10.200.10">
    <property type="entry name" value="Alpha carbonic anhydrase"/>
    <property type="match status" value="1"/>
</dbReference>
<dbReference type="InterPro" id="IPR001148">
    <property type="entry name" value="CA_dom"/>
</dbReference>
<dbReference type="Proteomes" id="UP001186944">
    <property type="component" value="Unassembled WGS sequence"/>
</dbReference>
<evidence type="ECO:0000256" key="3">
    <source>
        <dbReference type="ARBA" id="ARBA00010718"/>
    </source>
</evidence>
<evidence type="ECO:0000256" key="6">
    <source>
        <dbReference type="ARBA" id="ARBA00022530"/>
    </source>
</evidence>
<name>A0AA88YN93_PINIB</name>
<dbReference type="EC" id="4.2.1.1" evidence="4"/>
<evidence type="ECO:0000256" key="8">
    <source>
        <dbReference type="ARBA" id="ARBA00022737"/>
    </source>
</evidence>
<comment type="catalytic activity">
    <reaction evidence="13">
        <text>hydrogencarbonate + H(+) = CO2 + H2O</text>
        <dbReference type="Rhea" id="RHEA:10748"/>
        <dbReference type="ChEBI" id="CHEBI:15377"/>
        <dbReference type="ChEBI" id="CHEBI:15378"/>
        <dbReference type="ChEBI" id="CHEBI:16526"/>
        <dbReference type="ChEBI" id="CHEBI:17544"/>
        <dbReference type="EC" id="4.2.1.1"/>
    </reaction>
</comment>
<dbReference type="Pfam" id="PF00194">
    <property type="entry name" value="Carb_anhydrase"/>
    <property type="match status" value="1"/>
</dbReference>
<evidence type="ECO:0000256" key="5">
    <source>
        <dbReference type="ARBA" id="ARBA00022525"/>
    </source>
</evidence>
<dbReference type="InterPro" id="IPR036398">
    <property type="entry name" value="CA_dom_sf"/>
</dbReference>
<keyword evidence="8" id="KW-0677">Repeat</keyword>
<evidence type="ECO:0000256" key="10">
    <source>
        <dbReference type="ARBA" id="ARBA00022837"/>
    </source>
</evidence>
<protein>
    <recommendedName>
        <fullName evidence="4">carbonic anhydrase</fullName>
        <ecNumber evidence="4">4.2.1.1</ecNumber>
    </recommendedName>
</protein>
<keyword evidence="10" id="KW-0106">Calcium</keyword>
<evidence type="ECO:0000259" key="14">
    <source>
        <dbReference type="PROSITE" id="PS51144"/>
    </source>
</evidence>
<dbReference type="PROSITE" id="PS51144">
    <property type="entry name" value="ALPHA_CA_2"/>
    <property type="match status" value="1"/>
</dbReference>
<comment type="similarity">
    <text evidence="3">Belongs to the alpha-carbonic anhydrase family.</text>
</comment>
<dbReference type="InterPro" id="IPR023561">
    <property type="entry name" value="Carbonic_anhydrase_a-class"/>
</dbReference>
<evidence type="ECO:0000256" key="2">
    <source>
        <dbReference type="ARBA" id="ARBA00004498"/>
    </source>
</evidence>
<evidence type="ECO:0000256" key="7">
    <source>
        <dbReference type="ARBA" id="ARBA00022723"/>
    </source>
</evidence>
<accession>A0AA88YN93</accession>
<reference evidence="15" key="1">
    <citation type="submission" date="2019-08" db="EMBL/GenBank/DDBJ databases">
        <title>The improved chromosome-level genome for the pearl oyster Pinctada fucata martensii using PacBio sequencing and Hi-C.</title>
        <authorList>
            <person name="Zheng Z."/>
        </authorList>
    </citation>
    <scope>NUCLEOTIDE SEQUENCE</scope>
    <source>
        <strain evidence="15">ZZ-2019</strain>
        <tissue evidence="15">Adductor muscle</tissue>
    </source>
</reference>
<keyword evidence="16" id="KW-1185">Reference proteome</keyword>
<dbReference type="EMBL" id="VSWD01000001">
    <property type="protein sequence ID" value="KAK3108812.1"/>
    <property type="molecule type" value="Genomic_DNA"/>
</dbReference>
<comment type="subcellular location">
    <subcellularLocation>
        <location evidence="2">Secreted</location>
        <location evidence="2">Extracellular space</location>
        <location evidence="2">Extracellular matrix</location>
    </subcellularLocation>
</comment>
<evidence type="ECO:0000256" key="9">
    <source>
        <dbReference type="ARBA" id="ARBA00022833"/>
    </source>
</evidence>
<organism evidence="15 16">
    <name type="scientific">Pinctada imbricata</name>
    <name type="common">Atlantic pearl-oyster</name>
    <name type="synonym">Pinctada martensii</name>
    <dbReference type="NCBI Taxonomy" id="66713"/>
    <lineage>
        <taxon>Eukaryota</taxon>
        <taxon>Metazoa</taxon>
        <taxon>Spiralia</taxon>
        <taxon>Lophotrochozoa</taxon>
        <taxon>Mollusca</taxon>
        <taxon>Bivalvia</taxon>
        <taxon>Autobranchia</taxon>
        <taxon>Pteriomorphia</taxon>
        <taxon>Pterioida</taxon>
        <taxon>Pterioidea</taxon>
        <taxon>Pteriidae</taxon>
        <taxon>Pinctada</taxon>
    </lineage>
</organism>
<dbReference type="PANTHER" id="PTHR18952">
    <property type="entry name" value="CARBONIC ANHYDRASE"/>
    <property type="match status" value="1"/>
</dbReference>
<evidence type="ECO:0000256" key="4">
    <source>
        <dbReference type="ARBA" id="ARBA00012925"/>
    </source>
</evidence>
<keyword evidence="12" id="KW-0456">Lyase</keyword>
<dbReference type="GO" id="GO:0005737">
    <property type="term" value="C:cytoplasm"/>
    <property type="evidence" value="ECO:0007669"/>
    <property type="project" value="TreeGrafter"/>
</dbReference>
<dbReference type="AlphaFoldDB" id="A0AA88YN93"/>
<dbReference type="GO" id="GO:0008270">
    <property type="term" value="F:zinc ion binding"/>
    <property type="evidence" value="ECO:0007669"/>
    <property type="project" value="InterPro"/>
</dbReference>
<evidence type="ECO:0000313" key="15">
    <source>
        <dbReference type="EMBL" id="KAK3108812.1"/>
    </source>
</evidence>
<keyword evidence="5" id="KW-0964">Secreted</keyword>
<dbReference type="SUPFAM" id="SSF51069">
    <property type="entry name" value="Carbonic anhydrase"/>
    <property type="match status" value="1"/>
</dbReference>
<proteinExistence type="inferred from homology"/>
<gene>
    <name evidence="15" type="ORF">FSP39_016234</name>
</gene>
<dbReference type="GO" id="GO:0004089">
    <property type="term" value="F:carbonate dehydratase activity"/>
    <property type="evidence" value="ECO:0007669"/>
    <property type="project" value="UniProtKB-EC"/>
</dbReference>
<evidence type="ECO:0000313" key="16">
    <source>
        <dbReference type="Proteomes" id="UP001186944"/>
    </source>
</evidence>